<dbReference type="OrthoDB" id="5793281at2759"/>
<dbReference type="SUPFAM" id="SSF51182">
    <property type="entry name" value="RmlC-like cupins"/>
    <property type="match status" value="1"/>
</dbReference>
<dbReference type="AlphaFoldDB" id="A0A8H6QHT8"/>
<dbReference type="Proteomes" id="UP000662466">
    <property type="component" value="Unassembled WGS sequence"/>
</dbReference>
<dbReference type="EMBL" id="JACBAF010001659">
    <property type="protein sequence ID" value="KAF7174121.1"/>
    <property type="molecule type" value="Genomic_DNA"/>
</dbReference>
<dbReference type="Gene3D" id="2.60.120.10">
    <property type="entry name" value="Jelly Rolls"/>
    <property type="match status" value="1"/>
</dbReference>
<dbReference type="PANTHER" id="PTHR38599">
    <property type="entry name" value="CUPIN DOMAIN PROTEIN (AFU_ORTHOLOGUE AFUA_3G13620)"/>
    <property type="match status" value="1"/>
</dbReference>
<evidence type="ECO:0000313" key="3">
    <source>
        <dbReference type="EMBL" id="KAF7174121.1"/>
    </source>
</evidence>
<reference evidence="3" key="1">
    <citation type="submission" date="2020-06" db="EMBL/GenBank/DDBJ databases">
        <title>Draft genome sequences of strains closely related to Aspergillus parafelis and Aspergillus hiratsukae.</title>
        <authorList>
            <person name="Dos Santos R.A.C."/>
            <person name="Rivero-Menendez O."/>
            <person name="Steenwyk J.L."/>
            <person name="Mead M.E."/>
            <person name="Goldman G.H."/>
            <person name="Alastruey-Izquierdo A."/>
            <person name="Rokas A."/>
        </authorList>
    </citation>
    <scope>NUCLEOTIDE SEQUENCE</scope>
    <source>
        <strain evidence="2">CNM-CM5793</strain>
        <strain evidence="3">CNM-CM6106</strain>
    </source>
</reference>
<dbReference type="InterPro" id="IPR013096">
    <property type="entry name" value="Cupin_2"/>
</dbReference>
<sequence>MSSPTAKVIKVGDMYQIEGKNRRPREDFQILNVYHPSNIPGKSVLVLMIDMDPNAATPSHTHGGAAAIAVVVDGTVLNQMNCDEPIVSKKGDSWYEAPGCHHVRSENVSGSEKAKFLAVLIVDDEVIKDGFHNIVVLDAEKEEEVA</sequence>
<gene>
    <name evidence="2" type="ORF">CNMCM5793_006404</name>
    <name evidence="3" type="ORF">CNMCM6106_008245</name>
</gene>
<dbReference type="InterPro" id="IPR011051">
    <property type="entry name" value="RmlC_Cupin_sf"/>
</dbReference>
<dbReference type="PANTHER" id="PTHR38599:SF1">
    <property type="entry name" value="CUPIN DOMAIN PROTEIN (AFU_ORTHOLOGUE AFUA_3G13620)"/>
    <property type="match status" value="1"/>
</dbReference>
<comment type="caution">
    <text evidence="3">The sequence shown here is derived from an EMBL/GenBank/DDBJ whole genome shotgun (WGS) entry which is preliminary data.</text>
</comment>
<protein>
    <recommendedName>
        <fullName evidence="1">Cupin type-2 domain-containing protein</fullName>
    </recommendedName>
</protein>
<organism evidence="3 5">
    <name type="scientific">Aspergillus hiratsukae</name>
    <dbReference type="NCBI Taxonomy" id="1194566"/>
    <lineage>
        <taxon>Eukaryota</taxon>
        <taxon>Fungi</taxon>
        <taxon>Dikarya</taxon>
        <taxon>Ascomycota</taxon>
        <taxon>Pezizomycotina</taxon>
        <taxon>Eurotiomycetes</taxon>
        <taxon>Eurotiomycetidae</taxon>
        <taxon>Eurotiales</taxon>
        <taxon>Aspergillaceae</taxon>
        <taxon>Aspergillus</taxon>
        <taxon>Aspergillus subgen. Fumigati</taxon>
    </lineage>
</organism>
<dbReference type="CDD" id="cd02234">
    <property type="entry name" value="cupin_BLR7677-like"/>
    <property type="match status" value="1"/>
</dbReference>
<dbReference type="Pfam" id="PF07883">
    <property type="entry name" value="Cupin_2"/>
    <property type="match status" value="1"/>
</dbReference>
<name>A0A8H6QHT8_9EURO</name>
<accession>A0A8H6QHT8</accession>
<dbReference type="Proteomes" id="UP000630445">
    <property type="component" value="Unassembled WGS sequence"/>
</dbReference>
<keyword evidence="4" id="KW-1185">Reference proteome</keyword>
<dbReference type="EMBL" id="JACBAD010001711">
    <property type="protein sequence ID" value="KAF7136834.1"/>
    <property type="molecule type" value="Genomic_DNA"/>
</dbReference>
<proteinExistence type="predicted"/>
<evidence type="ECO:0000313" key="5">
    <source>
        <dbReference type="Proteomes" id="UP000662466"/>
    </source>
</evidence>
<evidence type="ECO:0000313" key="2">
    <source>
        <dbReference type="EMBL" id="KAF7136834.1"/>
    </source>
</evidence>
<evidence type="ECO:0000313" key="4">
    <source>
        <dbReference type="Proteomes" id="UP000630445"/>
    </source>
</evidence>
<evidence type="ECO:0000259" key="1">
    <source>
        <dbReference type="Pfam" id="PF07883"/>
    </source>
</evidence>
<feature type="domain" description="Cupin type-2" evidence="1">
    <location>
        <begin position="48"/>
        <end position="119"/>
    </location>
</feature>
<dbReference type="InterPro" id="IPR014710">
    <property type="entry name" value="RmlC-like_jellyroll"/>
</dbReference>